<dbReference type="AlphaFoldDB" id="A0A0W0YD92"/>
<sequence>MYKWLENIDLSSFSAQIEDFVNHLVDPASLMIPDDPVFVSYRQFEQLRLMSANSLQEMSKQMEESRQYIAKAPQDKSEIALVVQNSNTDKPYEAELKNILRFLVEDGKDKAQIRMICNAINGGLIMAHMVAKQNEEAAMTIINRLKQIGDNNVAPLVDEYWKILQSSDKTSGFKLLPQYLEELIIQQAVELESHRKKLRDDSGEDLTKDEVICPLTRQVINASNSRATQPHATQFMMLIVVLAQLAKIKNSELDEFISTQEHDYVNKCFELLQQYVKDPQQLSFTTQQHKFLNQLGMNKVLQQWKTQSDLEHHSVRTEDKENSEPKTISSDSVEKNKNGSVEKSQQSPSSCRFFKLAPKTEATEKTFSHAYTS</sequence>
<evidence type="ECO:0000256" key="1">
    <source>
        <dbReference type="SAM" id="MobiDB-lite"/>
    </source>
</evidence>
<evidence type="ECO:0000313" key="3">
    <source>
        <dbReference type="Proteomes" id="UP000054621"/>
    </source>
</evidence>
<organism evidence="2 3">
    <name type="scientific">Legionella sainthelensi</name>
    <dbReference type="NCBI Taxonomy" id="28087"/>
    <lineage>
        <taxon>Bacteria</taxon>
        <taxon>Pseudomonadati</taxon>
        <taxon>Pseudomonadota</taxon>
        <taxon>Gammaproteobacteria</taxon>
        <taxon>Legionellales</taxon>
        <taxon>Legionellaceae</taxon>
        <taxon>Legionella</taxon>
    </lineage>
</organism>
<comment type="caution">
    <text evidence="2">The sequence shown here is derived from an EMBL/GenBank/DDBJ whole genome shotgun (WGS) entry which is preliminary data.</text>
</comment>
<proteinExistence type="predicted"/>
<feature type="compositionally biased region" description="Polar residues" evidence="1">
    <location>
        <begin position="338"/>
        <end position="350"/>
    </location>
</feature>
<evidence type="ECO:0000313" key="2">
    <source>
        <dbReference type="EMBL" id="KTD54906.1"/>
    </source>
</evidence>
<dbReference type="PATRIC" id="fig|28087.4.peg.2689"/>
<accession>A0A0W0YD92</accession>
<protein>
    <submittedName>
        <fullName evidence="2">Uncharacterized protein</fullName>
    </submittedName>
</protein>
<feature type="region of interest" description="Disordered" evidence="1">
    <location>
        <begin position="306"/>
        <end position="355"/>
    </location>
</feature>
<feature type="compositionally biased region" description="Basic and acidic residues" evidence="1">
    <location>
        <begin position="308"/>
        <end position="324"/>
    </location>
</feature>
<gene>
    <name evidence="2" type="ORF">Lsai_2498</name>
</gene>
<dbReference type="RefSeq" id="WP_027270565.1">
    <property type="nucleotide sequence ID" value="NZ_CAAAJE010000008.1"/>
</dbReference>
<dbReference type="EMBL" id="LNYV01000036">
    <property type="protein sequence ID" value="KTD54906.1"/>
    <property type="molecule type" value="Genomic_DNA"/>
</dbReference>
<dbReference type="Proteomes" id="UP000054621">
    <property type="component" value="Unassembled WGS sequence"/>
</dbReference>
<dbReference type="OrthoDB" id="5651227at2"/>
<name>A0A0W0YD92_9GAMM</name>
<reference evidence="2 3" key="1">
    <citation type="submission" date="2015-11" db="EMBL/GenBank/DDBJ databases">
        <title>Genomic analysis of 38 Legionella species identifies large and diverse effector repertoires.</title>
        <authorList>
            <person name="Burstein D."/>
            <person name="Amaro F."/>
            <person name="Zusman T."/>
            <person name="Lifshitz Z."/>
            <person name="Cohen O."/>
            <person name="Gilbert J.A."/>
            <person name="Pupko T."/>
            <person name="Shuman H.A."/>
            <person name="Segal G."/>
        </authorList>
    </citation>
    <scope>NUCLEOTIDE SEQUENCE [LARGE SCALE GENOMIC DNA]</scope>
    <source>
        <strain evidence="2 3">Mt.St.Helens-4</strain>
    </source>
</reference>
<dbReference type="eggNOG" id="ENOG5032BEV">
    <property type="taxonomic scope" value="Bacteria"/>
</dbReference>